<proteinExistence type="predicted"/>
<evidence type="ECO:0000313" key="3">
    <source>
        <dbReference type="Proteomes" id="UP000248066"/>
    </source>
</evidence>
<dbReference type="Pfam" id="PF00583">
    <property type="entry name" value="Acetyltransf_1"/>
    <property type="match status" value="1"/>
</dbReference>
<dbReference type="InterPro" id="IPR016181">
    <property type="entry name" value="Acyl_CoA_acyltransferase"/>
</dbReference>
<dbReference type="RefSeq" id="WP_110518409.1">
    <property type="nucleotide sequence ID" value="NZ_PDOF01000001.1"/>
</dbReference>
<name>A0A2W0HXJ7_9BACI</name>
<feature type="domain" description="N-acetyltransferase" evidence="1">
    <location>
        <begin position="1"/>
        <end position="117"/>
    </location>
</feature>
<keyword evidence="3" id="KW-1185">Reference proteome</keyword>
<protein>
    <submittedName>
        <fullName evidence="2">N-acetyltransferase</fullName>
    </submittedName>
</protein>
<dbReference type="GO" id="GO:0016747">
    <property type="term" value="F:acyltransferase activity, transferring groups other than amino-acyl groups"/>
    <property type="evidence" value="ECO:0007669"/>
    <property type="project" value="InterPro"/>
</dbReference>
<dbReference type="CDD" id="cd04301">
    <property type="entry name" value="NAT_SF"/>
    <property type="match status" value="1"/>
</dbReference>
<reference evidence="2 3" key="1">
    <citation type="submission" date="2017-10" db="EMBL/GenBank/DDBJ databases">
        <title>Bacillus sp. nov., a halophilic bacterium isolated from a Yangshapao Lake.</title>
        <authorList>
            <person name="Wang H."/>
        </authorList>
    </citation>
    <scope>NUCLEOTIDE SEQUENCE [LARGE SCALE GENOMIC DNA]</scope>
    <source>
        <strain evidence="2 3">YSP-3</strain>
    </source>
</reference>
<dbReference type="Gene3D" id="3.40.630.30">
    <property type="match status" value="1"/>
</dbReference>
<comment type="caution">
    <text evidence="2">The sequence shown here is derived from an EMBL/GenBank/DDBJ whole genome shotgun (WGS) entry which is preliminary data.</text>
</comment>
<dbReference type="Proteomes" id="UP000248066">
    <property type="component" value="Unassembled WGS sequence"/>
</dbReference>
<sequence length="117" mass="13433">MIIPYHQDCEKIAMGLLSYMPGEKKVKKLQNTMKHYREDPDWQLFFWKEEDTIVGVMGIERDGNRAYLHHLAINPSYRAEGIGRKMVLALGSELKETLCATKSTTAFIESCYEGSET</sequence>
<evidence type="ECO:0000313" key="2">
    <source>
        <dbReference type="EMBL" id="PYZ98488.1"/>
    </source>
</evidence>
<dbReference type="PROSITE" id="PS51186">
    <property type="entry name" value="GNAT"/>
    <property type="match status" value="1"/>
</dbReference>
<dbReference type="InterPro" id="IPR000182">
    <property type="entry name" value="GNAT_dom"/>
</dbReference>
<accession>A0A2W0HXJ7</accession>
<evidence type="ECO:0000259" key="1">
    <source>
        <dbReference type="PROSITE" id="PS51186"/>
    </source>
</evidence>
<gene>
    <name evidence="2" type="ORF">CR205_07835</name>
</gene>
<keyword evidence="2" id="KW-0808">Transferase</keyword>
<dbReference type="AlphaFoldDB" id="A0A2W0HXJ7"/>
<dbReference type="EMBL" id="PDOF01000001">
    <property type="protein sequence ID" value="PYZ98488.1"/>
    <property type="molecule type" value="Genomic_DNA"/>
</dbReference>
<dbReference type="SUPFAM" id="SSF55729">
    <property type="entry name" value="Acyl-CoA N-acyltransferases (Nat)"/>
    <property type="match status" value="1"/>
</dbReference>
<organism evidence="2 3">
    <name type="scientific">Alteribacter lacisalsi</name>
    <dbReference type="NCBI Taxonomy" id="2045244"/>
    <lineage>
        <taxon>Bacteria</taxon>
        <taxon>Bacillati</taxon>
        <taxon>Bacillota</taxon>
        <taxon>Bacilli</taxon>
        <taxon>Bacillales</taxon>
        <taxon>Bacillaceae</taxon>
        <taxon>Alteribacter</taxon>
    </lineage>
</organism>
<dbReference type="OrthoDB" id="2189687at2"/>